<proteinExistence type="predicted"/>
<organism evidence="2">
    <name type="scientific">Solibacter usitatus (strain Ellin6076)</name>
    <dbReference type="NCBI Taxonomy" id="234267"/>
    <lineage>
        <taxon>Bacteria</taxon>
        <taxon>Pseudomonadati</taxon>
        <taxon>Acidobacteriota</taxon>
        <taxon>Terriglobia</taxon>
        <taxon>Bryobacterales</taxon>
        <taxon>Solibacteraceae</taxon>
        <taxon>Candidatus Solibacter</taxon>
    </lineage>
</organism>
<protein>
    <submittedName>
        <fullName evidence="2">Amidase</fullName>
        <ecNumber evidence="2">3.5.1.4</ecNumber>
    </submittedName>
</protein>
<dbReference type="PANTHER" id="PTHR11895">
    <property type="entry name" value="TRANSAMIDASE"/>
    <property type="match status" value="1"/>
</dbReference>
<sequence>MTPALASFPDAAGLARIIRSGGLSAVEAVTMTLGKIDRYDRSVNCFTTVLRESALSDAAEIDRRLAAGEDPGPLCGVPFAVKNLFDIAGLTTLAGSKIHAECAPAAHDATVVERLKSAGAIAVGALNMDEYAYGFTTENSHYGPTRNPHDLERVAGGSSGGSAAAVAAGLVPLTLGSDTNGSIRVPAAFCGVFGLKPTYGRISRAGAFLFCESFDHVGPFARSVGDLALAFDTLHGPDARDPVCSARQAEPVLPQLERGIDGLRIAVAGGYFARRGMPEAFAPVTTAARALGVMRTVEVPDSDVARAAAYVITACEGSRMHFQDLKTRPQDFDPLVVDRFLAGALLPATWYQQAQRFRTVFRAKVRELFQNVDILLAPATPCPAIRIGQATITLDGVELPSRPSVGLFTQPLSSIGLPIVVAPVFGPGMLPAGLQIVGAPYNESAVLRVARYLEKIGVAAAPVAEGFA</sequence>
<accession>Q01TH7</accession>
<evidence type="ECO:0000259" key="1">
    <source>
        <dbReference type="Pfam" id="PF01425"/>
    </source>
</evidence>
<dbReference type="KEGG" id="sus:Acid_6116"/>
<dbReference type="NCBIfam" id="TIGR02715">
    <property type="entry name" value="amido_AtzE"/>
    <property type="match status" value="1"/>
</dbReference>
<dbReference type="eggNOG" id="COG0154">
    <property type="taxonomic scope" value="Bacteria"/>
</dbReference>
<dbReference type="InterPro" id="IPR000120">
    <property type="entry name" value="Amidase"/>
</dbReference>
<gene>
    <name evidence="2" type="ordered locus">Acid_6116</name>
</gene>
<dbReference type="EMBL" id="CP000473">
    <property type="protein sequence ID" value="ABJ87043.1"/>
    <property type="molecule type" value="Genomic_DNA"/>
</dbReference>
<dbReference type="Gene3D" id="3.90.1300.10">
    <property type="entry name" value="Amidase signature (AS) domain"/>
    <property type="match status" value="1"/>
</dbReference>
<dbReference type="InParanoid" id="Q01TH7"/>
<reference evidence="2" key="1">
    <citation type="submission" date="2006-10" db="EMBL/GenBank/DDBJ databases">
        <title>Complete sequence of Solibacter usitatus Ellin6076.</title>
        <authorList>
            <consortium name="US DOE Joint Genome Institute"/>
            <person name="Copeland A."/>
            <person name="Lucas S."/>
            <person name="Lapidus A."/>
            <person name="Barry K."/>
            <person name="Detter J.C."/>
            <person name="Glavina del Rio T."/>
            <person name="Hammon N."/>
            <person name="Israni S."/>
            <person name="Dalin E."/>
            <person name="Tice H."/>
            <person name="Pitluck S."/>
            <person name="Thompson L.S."/>
            <person name="Brettin T."/>
            <person name="Bruce D."/>
            <person name="Han C."/>
            <person name="Tapia R."/>
            <person name="Gilna P."/>
            <person name="Schmutz J."/>
            <person name="Larimer F."/>
            <person name="Land M."/>
            <person name="Hauser L."/>
            <person name="Kyrpides N."/>
            <person name="Mikhailova N."/>
            <person name="Janssen P.H."/>
            <person name="Kuske C.R."/>
            <person name="Richardson P."/>
        </authorList>
    </citation>
    <scope>NUCLEOTIDE SEQUENCE</scope>
    <source>
        <strain evidence="2">Ellin6076</strain>
    </source>
</reference>
<evidence type="ECO:0000313" key="2">
    <source>
        <dbReference type="EMBL" id="ABJ87043.1"/>
    </source>
</evidence>
<dbReference type="STRING" id="234267.Acid_6116"/>
<feature type="domain" description="Amidase" evidence="1">
    <location>
        <begin position="27"/>
        <end position="447"/>
    </location>
</feature>
<dbReference type="InterPro" id="IPR014087">
    <property type="entry name" value="Carboxybiuret_hydro_AtzE"/>
</dbReference>
<dbReference type="OrthoDB" id="9811471at2"/>
<name>Q01TH7_SOLUE</name>
<dbReference type="NCBIfam" id="NF006631">
    <property type="entry name" value="PRK09201.1"/>
    <property type="match status" value="1"/>
</dbReference>
<dbReference type="Pfam" id="PF01425">
    <property type="entry name" value="Amidase"/>
    <property type="match status" value="1"/>
</dbReference>
<keyword evidence="2" id="KW-0378">Hydrolase</keyword>
<dbReference type="HOGENOM" id="CLU_009600_0_3_0"/>
<dbReference type="GO" id="GO:0004040">
    <property type="term" value="F:amidase activity"/>
    <property type="evidence" value="ECO:0007669"/>
    <property type="project" value="UniProtKB-EC"/>
</dbReference>
<dbReference type="SUPFAM" id="SSF75304">
    <property type="entry name" value="Amidase signature (AS) enzymes"/>
    <property type="match status" value="1"/>
</dbReference>
<dbReference type="AlphaFoldDB" id="Q01TH7"/>
<dbReference type="EC" id="3.5.1.4" evidence="2"/>
<dbReference type="PANTHER" id="PTHR11895:SF172">
    <property type="entry name" value="GLUTAMYL-TRNA(GLN) AMIDOTRANSFERASE"/>
    <property type="match status" value="1"/>
</dbReference>
<dbReference type="InterPro" id="IPR023631">
    <property type="entry name" value="Amidase_dom"/>
</dbReference>
<dbReference type="InterPro" id="IPR036928">
    <property type="entry name" value="AS_sf"/>
</dbReference>